<dbReference type="Proteomes" id="UP000093080">
    <property type="component" value="Unassembled WGS sequence"/>
</dbReference>
<comment type="caution">
    <text evidence="1">The sequence shown here is derived from an EMBL/GenBank/DDBJ whole genome shotgun (WGS) entry which is preliminary data.</text>
</comment>
<proteinExistence type="predicted"/>
<accession>A0A1B9F8H3</accession>
<dbReference type="EMBL" id="MAGO01000001">
    <property type="protein sequence ID" value="OCC16239.1"/>
    <property type="molecule type" value="Genomic_DNA"/>
</dbReference>
<evidence type="ECO:0000313" key="2">
    <source>
        <dbReference type="Proteomes" id="UP000093080"/>
    </source>
</evidence>
<name>A0A1B9F8H3_9BACT</name>
<protein>
    <submittedName>
        <fullName evidence="1">Uncharacterized protein</fullName>
    </submittedName>
</protein>
<gene>
    <name evidence="1" type="ORF">DBT_0056</name>
</gene>
<reference evidence="1 2" key="1">
    <citation type="submission" date="2016-06" db="EMBL/GenBank/DDBJ databases">
        <title>Respiratory ammonification of nitrate coupled to the oxidation of elemental sulfur in deep-sea autotrophic thermophilic bacteria.</title>
        <authorList>
            <person name="Slobodkina G.B."/>
            <person name="Mardanov A.V."/>
            <person name="Ravin N.V."/>
            <person name="Frolova A.A."/>
            <person name="Viryasiv M.B."/>
            <person name="Chernyh N.A."/>
            <person name="Bonch-Osmolovskaya E.A."/>
            <person name="Slobodkin A.I."/>
        </authorList>
    </citation>
    <scope>NUCLEOTIDE SEQUENCE [LARGE SCALE GENOMIC DNA]</scope>
    <source>
        <strain evidence="1 2">S69</strain>
    </source>
</reference>
<organism evidence="1 2">
    <name type="scientific">Dissulfuribacter thermophilus</name>
    <dbReference type="NCBI Taxonomy" id="1156395"/>
    <lineage>
        <taxon>Bacteria</taxon>
        <taxon>Pseudomonadati</taxon>
        <taxon>Thermodesulfobacteriota</taxon>
        <taxon>Dissulfuribacteria</taxon>
        <taxon>Dissulfuribacterales</taxon>
        <taxon>Dissulfuribacteraceae</taxon>
        <taxon>Dissulfuribacter</taxon>
    </lineage>
</organism>
<sequence length="49" mass="5025">MKLDGIGVAGMALDGMAEALQTEHGLAFSSALRLAGLAGIHLKVLSFEL</sequence>
<keyword evidence="2" id="KW-1185">Reference proteome</keyword>
<evidence type="ECO:0000313" key="1">
    <source>
        <dbReference type="EMBL" id="OCC16239.1"/>
    </source>
</evidence>
<dbReference type="AlphaFoldDB" id="A0A1B9F8H3"/>